<reference evidence="1 2" key="1">
    <citation type="submission" date="2021-06" db="EMBL/GenBank/DDBJ databases">
        <title>Caerostris extrusa draft genome.</title>
        <authorList>
            <person name="Kono N."/>
            <person name="Arakawa K."/>
        </authorList>
    </citation>
    <scope>NUCLEOTIDE SEQUENCE [LARGE SCALE GENOMIC DNA]</scope>
</reference>
<name>A0AAV4WSM2_CAEEX</name>
<comment type="caution">
    <text evidence="1">The sequence shown here is derived from an EMBL/GenBank/DDBJ whole genome shotgun (WGS) entry which is preliminary data.</text>
</comment>
<gene>
    <name evidence="1" type="ORF">CEXT_199431</name>
</gene>
<sequence length="118" mass="13697">MVTIKHSPFFVRTHEERALSQIALVKGWSTPTLYPSQCQGTLHYNLISRRKNRRAHETNSLVESHSSAATTQTSPTFFWILLVLFRMDPLIPKMVLRRTGLNQAWIFRTQCESSYSPF</sequence>
<dbReference type="Proteomes" id="UP001054945">
    <property type="component" value="Unassembled WGS sequence"/>
</dbReference>
<keyword evidence="2" id="KW-1185">Reference proteome</keyword>
<proteinExistence type="predicted"/>
<accession>A0AAV4WSM2</accession>
<evidence type="ECO:0000313" key="2">
    <source>
        <dbReference type="Proteomes" id="UP001054945"/>
    </source>
</evidence>
<evidence type="ECO:0000313" key="1">
    <source>
        <dbReference type="EMBL" id="GIY85496.1"/>
    </source>
</evidence>
<protein>
    <submittedName>
        <fullName evidence="1">Uncharacterized protein</fullName>
    </submittedName>
</protein>
<dbReference type="AlphaFoldDB" id="A0AAV4WSM2"/>
<dbReference type="EMBL" id="BPLR01016659">
    <property type="protein sequence ID" value="GIY85496.1"/>
    <property type="molecule type" value="Genomic_DNA"/>
</dbReference>
<organism evidence="1 2">
    <name type="scientific">Caerostris extrusa</name>
    <name type="common">Bark spider</name>
    <name type="synonym">Caerostris bankana</name>
    <dbReference type="NCBI Taxonomy" id="172846"/>
    <lineage>
        <taxon>Eukaryota</taxon>
        <taxon>Metazoa</taxon>
        <taxon>Ecdysozoa</taxon>
        <taxon>Arthropoda</taxon>
        <taxon>Chelicerata</taxon>
        <taxon>Arachnida</taxon>
        <taxon>Araneae</taxon>
        <taxon>Araneomorphae</taxon>
        <taxon>Entelegynae</taxon>
        <taxon>Araneoidea</taxon>
        <taxon>Araneidae</taxon>
        <taxon>Caerostris</taxon>
    </lineage>
</organism>